<dbReference type="InterPro" id="IPR004389">
    <property type="entry name" value="Ribosomal_uL18_bac-type"/>
</dbReference>
<dbReference type="InterPro" id="IPR005484">
    <property type="entry name" value="Ribosomal_uL18_bac/plant/anim"/>
</dbReference>
<dbReference type="GO" id="GO:0003735">
    <property type="term" value="F:structural constituent of ribosome"/>
    <property type="evidence" value="ECO:0007669"/>
    <property type="project" value="InterPro"/>
</dbReference>
<dbReference type="EMBL" id="PFOB01000066">
    <property type="protein sequence ID" value="PIZ62082.1"/>
    <property type="molecule type" value="Genomic_DNA"/>
</dbReference>
<dbReference type="Proteomes" id="UP000228503">
    <property type="component" value="Unassembled WGS sequence"/>
</dbReference>
<keyword evidence="5 7" id="KW-0687">Ribonucleoprotein</keyword>
<evidence type="ECO:0000313" key="10">
    <source>
        <dbReference type="Proteomes" id="UP000228503"/>
    </source>
</evidence>
<evidence type="ECO:0000256" key="6">
    <source>
        <dbReference type="ARBA" id="ARBA00035197"/>
    </source>
</evidence>
<accession>A0A2M7TWU6</accession>
<dbReference type="CDD" id="cd00432">
    <property type="entry name" value="Ribosomal_L18_L5e"/>
    <property type="match status" value="1"/>
</dbReference>
<dbReference type="InterPro" id="IPR057268">
    <property type="entry name" value="Ribosomal_L18"/>
</dbReference>
<dbReference type="SUPFAM" id="SSF53137">
    <property type="entry name" value="Translational machinery components"/>
    <property type="match status" value="1"/>
</dbReference>
<name>A0A2M7TWU6_9BACT</name>
<dbReference type="GO" id="GO:0006412">
    <property type="term" value="P:translation"/>
    <property type="evidence" value="ECO:0007669"/>
    <property type="project" value="UniProtKB-UniRule"/>
</dbReference>
<reference evidence="10" key="1">
    <citation type="submission" date="2017-09" db="EMBL/GenBank/DDBJ databases">
        <title>Depth-based differentiation of microbial function through sediment-hosted aquifers and enrichment of novel symbionts in the deep terrestrial subsurface.</title>
        <authorList>
            <person name="Probst A.J."/>
            <person name="Ladd B."/>
            <person name="Jarett J.K."/>
            <person name="Geller-Mcgrath D.E."/>
            <person name="Sieber C.M.K."/>
            <person name="Emerson J.B."/>
            <person name="Anantharaman K."/>
            <person name="Thomas B.C."/>
            <person name="Malmstrom R."/>
            <person name="Stieglmeier M."/>
            <person name="Klingl A."/>
            <person name="Woyke T."/>
            <person name="Ryan C.M."/>
            <person name="Banfield J.F."/>
        </authorList>
    </citation>
    <scope>NUCLEOTIDE SEQUENCE [LARGE SCALE GENOMIC DNA]</scope>
</reference>
<dbReference type="HAMAP" id="MF_01337_B">
    <property type="entry name" value="Ribosomal_uL18_B"/>
    <property type="match status" value="1"/>
</dbReference>
<evidence type="ECO:0000256" key="7">
    <source>
        <dbReference type="HAMAP-Rule" id="MF_01337"/>
    </source>
</evidence>
<dbReference type="Pfam" id="PF00861">
    <property type="entry name" value="Ribosomal_L18p"/>
    <property type="match status" value="1"/>
</dbReference>
<keyword evidence="4 7" id="KW-0689">Ribosomal protein</keyword>
<evidence type="ECO:0000256" key="4">
    <source>
        <dbReference type="ARBA" id="ARBA00022980"/>
    </source>
</evidence>
<keyword evidence="3 7" id="KW-0694">RNA-binding</keyword>
<dbReference type="AlphaFoldDB" id="A0A2M7TWU6"/>
<evidence type="ECO:0000256" key="2">
    <source>
        <dbReference type="ARBA" id="ARBA00022730"/>
    </source>
</evidence>
<evidence type="ECO:0000256" key="8">
    <source>
        <dbReference type="SAM" id="MobiDB-lite"/>
    </source>
</evidence>
<dbReference type="Gene3D" id="3.30.420.100">
    <property type="match status" value="1"/>
</dbReference>
<comment type="caution">
    <text evidence="9">The sequence shown here is derived from an EMBL/GenBank/DDBJ whole genome shotgun (WGS) entry which is preliminary data.</text>
</comment>
<proteinExistence type="inferred from homology"/>
<dbReference type="NCBIfam" id="TIGR00060">
    <property type="entry name" value="L18_bact"/>
    <property type="match status" value="1"/>
</dbReference>
<protein>
    <recommendedName>
        <fullName evidence="6 7">Large ribosomal subunit protein uL18</fullName>
    </recommendedName>
</protein>
<organism evidence="9 10">
    <name type="scientific">Candidatus Roizmanbacteria bacterium CG_4_10_14_0_2_um_filter_39_13</name>
    <dbReference type="NCBI Taxonomy" id="1974825"/>
    <lineage>
        <taxon>Bacteria</taxon>
        <taxon>Candidatus Roizmaniibacteriota</taxon>
    </lineage>
</organism>
<comment type="subunit">
    <text evidence="7">Part of the 50S ribosomal subunit; part of the 5S rRNA/L5/L18/L25 subcomplex. Contacts the 5S and 23S rRNAs.</text>
</comment>
<evidence type="ECO:0000256" key="3">
    <source>
        <dbReference type="ARBA" id="ARBA00022884"/>
    </source>
</evidence>
<feature type="region of interest" description="Disordered" evidence="8">
    <location>
        <begin position="1"/>
        <end position="21"/>
    </location>
</feature>
<sequence length="118" mass="13072">MMTNKTLQRYKRRKNRVSPNIQGTALRPRVCVFRSNKFIYAQAIDDLSAKTIVSASSTELKEKSKGVKTAQASQVGKNLAEALKKKKIVAALFDRSRFAYAGRVKALAEGLREGGIKV</sequence>
<dbReference type="GO" id="GO:0022625">
    <property type="term" value="C:cytosolic large ribosomal subunit"/>
    <property type="evidence" value="ECO:0007669"/>
    <property type="project" value="TreeGrafter"/>
</dbReference>
<comment type="similarity">
    <text evidence="1 7">Belongs to the universal ribosomal protein uL18 family.</text>
</comment>
<keyword evidence="2 7" id="KW-0699">rRNA-binding</keyword>
<evidence type="ECO:0000256" key="1">
    <source>
        <dbReference type="ARBA" id="ARBA00007116"/>
    </source>
</evidence>
<dbReference type="PANTHER" id="PTHR12899">
    <property type="entry name" value="39S RIBOSOMAL PROTEIN L18, MITOCHONDRIAL"/>
    <property type="match status" value="1"/>
</dbReference>
<evidence type="ECO:0000256" key="5">
    <source>
        <dbReference type="ARBA" id="ARBA00023274"/>
    </source>
</evidence>
<dbReference type="GO" id="GO:0008097">
    <property type="term" value="F:5S rRNA binding"/>
    <property type="evidence" value="ECO:0007669"/>
    <property type="project" value="TreeGrafter"/>
</dbReference>
<evidence type="ECO:0000313" key="9">
    <source>
        <dbReference type="EMBL" id="PIZ62082.1"/>
    </source>
</evidence>
<gene>
    <name evidence="7" type="primary">rplR</name>
    <name evidence="9" type="ORF">COY16_05305</name>
</gene>
<comment type="function">
    <text evidence="7">This is one of the proteins that bind and probably mediate the attachment of the 5S RNA into the large ribosomal subunit, where it forms part of the central protuberance.</text>
</comment>
<dbReference type="PANTHER" id="PTHR12899:SF3">
    <property type="entry name" value="LARGE RIBOSOMAL SUBUNIT PROTEIN UL18M"/>
    <property type="match status" value="1"/>
</dbReference>